<evidence type="ECO:0000313" key="9">
    <source>
        <dbReference type="Proteomes" id="UP000838878"/>
    </source>
</evidence>
<evidence type="ECO:0000259" key="7">
    <source>
        <dbReference type="SMART" id="SM00249"/>
    </source>
</evidence>
<keyword evidence="5" id="KW-0175">Coiled coil</keyword>
<reference evidence="8" key="1">
    <citation type="submission" date="2021-12" db="EMBL/GenBank/DDBJ databases">
        <authorList>
            <person name="Martin H S."/>
        </authorList>
    </citation>
    <scope>NUCLEOTIDE SEQUENCE</scope>
</reference>
<keyword evidence="9" id="KW-1185">Reference proteome</keyword>
<evidence type="ECO:0000256" key="3">
    <source>
        <dbReference type="ARBA" id="ARBA00022833"/>
    </source>
</evidence>
<dbReference type="OrthoDB" id="512616at2759"/>
<dbReference type="SUPFAM" id="SSF47954">
    <property type="entry name" value="Cyclin-like"/>
    <property type="match status" value="1"/>
</dbReference>
<feature type="domain" description="Zinc finger PHD-type" evidence="7">
    <location>
        <begin position="87"/>
        <end position="135"/>
    </location>
</feature>
<feature type="region of interest" description="Disordered" evidence="6">
    <location>
        <begin position="1184"/>
        <end position="1221"/>
    </location>
</feature>
<dbReference type="Pfam" id="PF26054">
    <property type="entry name" value="PHD_G2E3"/>
    <property type="match status" value="1"/>
</dbReference>
<feature type="non-terminal residue" evidence="8">
    <location>
        <position position="1221"/>
    </location>
</feature>
<sequence length="1221" mass="138928">MACKIVTKGKKYFAKLSDKQAPCAFCNRTVDEETTFGKLYSIGDIHCHYFCVLLSCCLVQRGKDEEGLYGFLYPDILAEIERSKKHKCSYCNKDGATLGCSVTQCRKQFHLPCGREKSAVSLFYGNYKSFCKDHAPKQKVPNVIMEKARVRKTLANKIKRYKLNIKENPDKEDERTVCVICYEAVDGFPTVQTFWPPCCARDAWFHRNCIERMALSAGVHYLKCPLCNDKDNFYKAVLDQGYYVPDRDAAWELEQNAYSDMYERPAVCCVDECKCPDGREFDAESGEWDISACLLCGGGGSHRACAQLYVCAACAHAGLTTDQLCALKRVPLPSQSQTSRIRTHGPIMPSRMSLRRTKQRSNMYTSSTSMHNLHTNVQNVLPTEESRMELNLKPPKKRLFENTSYQKADTFSSPVKLIEREIKERYNTNCIADFDKVLTKVMEKFRKPRPLVEKKKIVHKIIEGLINNLSKENTKTKEVIKEWNSPKKCLNDVNENPQAIIDLTPKKGKSESNEELLLIEDKKIKNIEQRTPTKTISVEGIRDTILFINDTTKLKKINIQSDSMEISENEEKVNIDLVKVEDEMSPKTDKKGKCLKFSPFEGNLEKNMDIDVESFKNQYLNEVDRKFCCNFEHKHTNNQNNNVQLKTAIDFAVNTLNKPPKRKLPSDNNVASKRIKITKMVKNKKYKNKTELSIRNRNINLRIKWKNEEVNLKISNLKKRNRRSRKKKKKVLKQYVLSPQADGSDIIRRPTNDVSPIKRKYIKTEKSHLPECVSCTKTAKEFYSCEVKNNIIPHIRRFQPPFSPRKHPGTRASAPGRSNSRVDVEQWGDRCGHIQHFAACSSASFRCRFTLRSRTRPIMLRSVARHPDADQGASTSASQAPDLRQLYTTLNEYLQLEHKFQPRLCLPTEGENGEVTTGARDGAAHVLRCLKVWFDLPADVLISAINLFDRFLTKMKVRPCHVPCITVSCMNIAIDEYAEMTKQPRNVSVEELVSVSQSACTAGDVARMSRVITDKLALAQRGSVSALHWVRLLRALVLAAAESLGMHNCVLPETELINLLEIAVCDAGCVNARTCELALVLVYHQLEKQLVEWSRLAAEGGAPVPEDAYYLYEFAAQLQAHCNMSDASLVQTRATALAVAARYEARQAAPQRQRLVWRLSERTLKVLRPTDRLTSLLPTIEEQHLAVDATPKRNRSGSESSESEETSDWPRSPVLPVYCDN</sequence>
<dbReference type="InterPro" id="IPR006671">
    <property type="entry name" value="Cyclin_N"/>
</dbReference>
<evidence type="ECO:0000256" key="1">
    <source>
        <dbReference type="ARBA" id="ARBA00022723"/>
    </source>
</evidence>
<feature type="region of interest" description="Disordered" evidence="6">
    <location>
        <begin position="797"/>
        <end position="820"/>
    </location>
</feature>
<protein>
    <recommendedName>
        <fullName evidence="7">Zinc finger PHD-type domain-containing protein</fullName>
    </recommendedName>
</protein>
<dbReference type="InterPro" id="IPR036915">
    <property type="entry name" value="Cyclin-like_sf"/>
</dbReference>
<dbReference type="InterPro" id="IPR001965">
    <property type="entry name" value="Znf_PHD"/>
</dbReference>
<dbReference type="InterPro" id="IPR011011">
    <property type="entry name" value="Znf_FYVE_PHD"/>
</dbReference>
<evidence type="ECO:0000313" key="8">
    <source>
        <dbReference type="EMBL" id="CAH0731099.1"/>
    </source>
</evidence>
<keyword evidence="1" id="KW-0479">Metal-binding</keyword>
<keyword evidence="3" id="KW-0862">Zinc</keyword>
<dbReference type="AlphaFoldDB" id="A0A8J9YHK5"/>
<dbReference type="Pfam" id="PF00134">
    <property type="entry name" value="Cyclin_N"/>
    <property type="match status" value="1"/>
</dbReference>
<dbReference type="PANTHER" id="PTHR12420">
    <property type="entry name" value="PHD FINGER PROTEIN"/>
    <property type="match status" value="1"/>
</dbReference>
<keyword evidence="2" id="KW-0863">Zinc-finger</keyword>
<gene>
    <name evidence="8" type="ORF">BINO364_LOCUS16010</name>
</gene>
<dbReference type="InterPro" id="IPR042013">
    <property type="entry name" value="PHF7/G2E3_ePHD"/>
</dbReference>
<dbReference type="Gene3D" id="1.10.472.10">
    <property type="entry name" value="Cyclin-like"/>
    <property type="match status" value="1"/>
</dbReference>
<dbReference type="Gene3D" id="3.30.40.10">
    <property type="entry name" value="Zinc/RING finger domain, C3HC4 (zinc finger)"/>
    <property type="match status" value="2"/>
</dbReference>
<organism evidence="8 9">
    <name type="scientific">Brenthis ino</name>
    <name type="common">lesser marbled fritillary</name>
    <dbReference type="NCBI Taxonomy" id="405034"/>
    <lineage>
        <taxon>Eukaryota</taxon>
        <taxon>Metazoa</taxon>
        <taxon>Ecdysozoa</taxon>
        <taxon>Arthropoda</taxon>
        <taxon>Hexapoda</taxon>
        <taxon>Insecta</taxon>
        <taxon>Pterygota</taxon>
        <taxon>Neoptera</taxon>
        <taxon>Endopterygota</taxon>
        <taxon>Lepidoptera</taxon>
        <taxon>Glossata</taxon>
        <taxon>Ditrysia</taxon>
        <taxon>Papilionoidea</taxon>
        <taxon>Nymphalidae</taxon>
        <taxon>Heliconiinae</taxon>
        <taxon>Argynnini</taxon>
        <taxon>Brenthis</taxon>
    </lineage>
</organism>
<dbReference type="Pfam" id="PF13771">
    <property type="entry name" value="zf-HC5HC2H"/>
    <property type="match status" value="1"/>
</dbReference>
<feature type="coiled-coil region" evidence="5">
    <location>
        <begin position="707"/>
        <end position="734"/>
    </location>
</feature>
<dbReference type="CDD" id="cd15669">
    <property type="entry name" value="ePHD_PHF7_G2E3_like"/>
    <property type="match status" value="1"/>
</dbReference>
<dbReference type="GO" id="GO:0005634">
    <property type="term" value="C:nucleus"/>
    <property type="evidence" value="ECO:0007669"/>
    <property type="project" value="TreeGrafter"/>
</dbReference>
<evidence type="ECO:0000256" key="6">
    <source>
        <dbReference type="SAM" id="MobiDB-lite"/>
    </source>
</evidence>
<dbReference type="CDD" id="cd16448">
    <property type="entry name" value="RING-H2"/>
    <property type="match status" value="1"/>
</dbReference>
<evidence type="ECO:0000256" key="5">
    <source>
        <dbReference type="SAM" id="Coils"/>
    </source>
</evidence>
<evidence type="ECO:0000256" key="4">
    <source>
        <dbReference type="ARBA" id="ARBA00023242"/>
    </source>
</evidence>
<dbReference type="SUPFAM" id="SSF57903">
    <property type="entry name" value="FYVE/PHD zinc finger"/>
    <property type="match status" value="1"/>
</dbReference>
<accession>A0A8J9YHK5</accession>
<keyword evidence="4" id="KW-0539">Nucleus</keyword>
<dbReference type="Proteomes" id="UP000838878">
    <property type="component" value="Chromosome 9"/>
</dbReference>
<dbReference type="InterPro" id="IPR059102">
    <property type="entry name" value="PHD_PHF7/G2E3-like"/>
</dbReference>
<dbReference type="SUPFAM" id="SSF57850">
    <property type="entry name" value="RING/U-box"/>
    <property type="match status" value="1"/>
</dbReference>
<evidence type="ECO:0000256" key="2">
    <source>
        <dbReference type="ARBA" id="ARBA00022771"/>
    </source>
</evidence>
<proteinExistence type="predicted"/>
<dbReference type="SMART" id="SM00249">
    <property type="entry name" value="PHD"/>
    <property type="match status" value="1"/>
</dbReference>
<dbReference type="PANTHER" id="PTHR12420:SF42">
    <property type="entry name" value="G2_M PHASE-SPECIFIC E3 UBIQUITIN-PROTEIN LIGASE"/>
    <property type="match status" value="1"/>
</dbReference>
<dbReference type="InterPro" id="IPR051188">
    <property type="entry name" value="PHD-type_Zinc_Finger"/>
</dbReference>
<name>A0A8J9YHK5_9NEOP</name>
<dbReference type="GO" id="GO:0008270">
    <property type="term" value="F:zinc ion binding"/>
    <property type="evidence" value="ECO:0007669"/>
    <property type="project" value="UniProtKB-KW"/>
</dbReference>
<dbReference type="EMBL" id="OV170229">
    <property type="protein sequence ID" value="CAH0731099.1"/>
    <property type="molecule type" value="Genomic_DNA"/>
</dbReference>
<dbReference type="InterPro" id="IPR013083">
    <property type="entry name" value="Znf_RING/FYVE/PHD"/>
</dbReference>